<dbReference type="EMBL" id="SLWS01000007">
    <property type="protein sequence ID" value="TCO56018.1"/>
    <property type="molecule type" value="Genomic_DNA"/>
</dbReference>
<proteinExistence type="inferred from homology"/>
<feature type="compositionally biased region" description="Low complexity" evidence="2">
    <location>
        <begin position="219"/>
        <end position="236"/>
    </location>
</feature>
<evidence type="ECO:0000256" key="1">
    <source>
        <dbReference type="ARBA" id="ARBA00010652"/>
    </source>
</evidence>
<feature type="region of interest" description="Disordered" evidence="2">
    <location>
        <begin position="287"/>
        <end position="422"/>
    </location>
</feature>
<dbReference type="Pfam" id="PF00823">
    <property type="entry name" value="PPE"/>
    <property type="match status" value="1"/>
</dbReference>
<keyword evidence="5" id="KW-1185">Reference proteome</keyword>
<dbReference type="AlphaFoldDB" id="A0A4R2JGJ7"/>
<feature type="compositionally biased region" description="Gly residues" evidence="2">
    <location>
        <begin position="395"/>
        <end position="412"/>
    </location>
</feature>
<name>A0A4R2JGJ7_9PSEU</name>
<feature type="compositionally biased region" description="Pro residues" evidence="2">
    <location>
        <begin position="297"/>
        <end position="323"/>
    </location>
</feature>
<feature type="compositionally biased region" description="Basic and acidic residues" evidence="2">
    <location>
        <begin position="169"/>
        <end position="180"/>
    </location>
</feature>
<protein>
    <submittedName>
        <fullName evidence="4">PPE-repeat protein</fullName>
    </submittedName>
</protein>
<reference evidence="4 5" key="1">
    <citation type="submission" date="2019-03" db="EMBL/GenBank/DDBJ databases">
        <title>Genomic Encyclopedia of Type Strains, Phase IV (KMG-IV): sequencing the most valuable type-strain genomes for metagenomic binning, comparative biology and taxonomic classification.</title>
        <authorList>
            <person name="Goeker M."/>
        </authorList>
    </citation>
    <scope>NUCLEOTIDE SEQUENCE [LARGE SCALE GENOMIC DNA]</scope>
    <source>
        <strain evidence="4 5">DSM 45934</strain>
    </source>
</reference>
<comment type="caution">
    <text evidence="4">The sequence shown here is derived from an EMBL/GenBank/DDBJ whole genome shotgun (WGS) entry which is preliminary data.</text>
</comment>
<accession>A0A4R2JGJ7</accession>
<feature type="compositionally biased region" description="Pro residues" evidence="2">
    <location>
        <begin position="259"/>
        <end position="273"/>
    </location>
</feature>
<dbReference type="Gene3D" id="1.20.1260.20">
    <property type="entry name" value="PPE superfamily"/>
    <property type="match status" value="1"/>
</dbReference>
<evidence type="ECO:0000256" key="2">
    <source>
        <dbReference type="SAM" id="MobiDB-lite"/>
    </source>
</evidence>
<dbReference type="RefSeq" id="WP_165960738.1">
    <property type="nucleotide sequence ID" value="NZ_SLWS01000007.1"/>
</dbReference>
<feature type="compositionally biased region" description="Basic and acidic residues" evidence="2">
    <location>
        <begin position="413"/>
        <end position="422"/>
    </location>
</feature>
<dbReference type="SUPFAM" id="SSF140459">
    <property type="entry name" value="PE/PPE dimer-like"/>
    <property type="match status" value="1"/>
</dbReference>
<dbReference type="InterPro" id="IPR000030">
    <property type="entry name" value="PPE_dom"/>
</dbReference>
<evidence type="ECO:0000313" key="5">
    <source>
        <dbReference type="Proteomes" id="UP000295680"/>
    </source>
</evidence>
<dbReference type="Proteomes" id="UP000295680">
    <property type="component" value="Unassembled WGS sequence"/>
</dbReference>
<feature type="region of interest" description="Disordered" evidence="2">
    <location>
        <begin position="168"/>
        <end position="273"/>
    </location>
</feature>
<comment type="similarity">
    <text evidence="1">Belongs to the mycobacterial PPE family.</text>
</comment>
<feature type="domain" description="PPE" evidence="3">
    <location>
        <begin position="27"/>
        <end position="141"/>
    </location>
</feature>
<evidence type="ECO:0000313" key="4">
    <source>
        <dbReference type="EMBL" id="TCO56018.1"/>
    </source>
</evidence>
<gene>
    <name evidence="4" type="ORF">EV192_107443</name>
</gene>
<organism evidence="4 5">
    <name type="scientific">Actinocrispum wychmicini</name>
    <dbReference type="NCBI Taxonomy" id="1213861"/>
    <lineage>
        <taxon>Bacteria</taxon>
        <taxon>Bacillati</taxon>
        <taxon>Actinomycetota</taxon>
        <taxon>Actinomycetes</taxon>
        <taxon>Pseudonocardiales</taxon>
        <taxon>Pseudonocardiaceae</taxon>
        <taxon>Actinocrispum</taxon>
    </lineage>
</organism>
<sequence length="452" mass="45934">MVSPADRVLGEPVNWAAFTHRELYDLVHAGNEPAQAAELAREWTDLGAELADASDDLASRITASESGWQGPAAEAARAATLDLAGWGRSAAVTASELGDRVAALGDAAEMAKRSMPEPDDFNADELLRQGFTTGGFAGLVKALDDVRARSDRASAAHEQAVRVMNEVSTRAREIDDDTPRFHLPGEVAAPDGPDALTMTRLDPGFGPHREPSAPPAAAPGPSTGYPPAAQPVVPGAAPTPPPSHGATVPTYGPSHGPTYGPPQPIVPPYSPPPSAALPYSPPYSPPPVTAPSQVVPPTMPSTVPPGVPGPVPTPDRYPLPQVVPPAAQAAPPGGGSVWPAPEPAQAPRSAAPTVGPSAPPAEAAAKSTGQAGRGPVASATPFAEDVARQSASRGGTHGGAGGTGPMGGAGAGRGDEDREHAVARYLKGDNIFAIDDEHLPPPVIGGPPERRR</sequence>
<dbReference type="InterPro" id="IPR038332">
    <property type="entry name" value="PPE_sf"/>
</dbReference>
<evidence type="ECO:0000259" key="3">
    <source>
        <dbReference type="Pfam" id="PF00823"/>
    </source>
</evidence>